<feature type="compositionally biased region" description="Acidic residues" evidence="1">
    <location>
        <begin position="340"/>
        <end position="380"/>
    </location>
</feature>
<dbReference type="OrthoDB" id="382863at2759"/>
<feature type="region of interest" description="Disordered" evidence="1">
    <location>
        <begin position="274"/>
        <end position="384"/>
    </location>
</feature>
<dbReference type="Proteomes" id="UP000316726">
    <property type="component" value="Chromosome 3"/>
</dbReference>
<reference evidence="4 5" key="1">
    <citation type="submission" date="2018-07" db="EMBL/GenBank/DDBJ databases">
        <title>The complete nuclear genome of the prasinophyte Chloropicon primus (CCMP1205).</title>
        <authorList>
            <person name="Pombert J.-F."/>
            <person name="Otis C."/>
            <person name="Turmel M."/>
            <person name="Lemieux C."/>
        </authorList>
    </citation>
    <scope>NUCLEOTIDE SEQUENCE [LARGE SCALE GENOMIC DNA]</scope>
    <source>
        <strain evidence="4 5">CCMP1205</strain>
    </source>
</reference>
<name>A0A5B8MJE5_9CHLO</name>
<dbReference type="Gene3D" id="3.40.630.30">
    <property type="match status" value="1"/>
</dbReference>
<dbReference type="PANTHER" id="PTHR21178:SF8">
    <property type="entry name" value="CILIA- AND FLAGELLA-ASSOCIATED PROTEIN 61"/>
    <property type="match status" value="1"/>
</dbReference>
<evidence type="ECO:0000313" key="4">
    <source>
        <dbReference type="EMBL" id="QDZ19510.1"/>
    </source>
</evidence>
<keyword evidence="4" id="KW-0969">Cilium</keyword>
<dbReference type="AlphaFoldDB" id="A0A5B8MJE5"/>
<dbReference type="Gene3D" id="3.50.50.60">
    <property type="entry name" value="FAD/NAD(P)-binding domain"/>
    <property type="match status" value="2"/>
</dbReference>
<keyword evidence="4" id="KW-0282">Flagellum</keyword>
<evidence type="ECO:0000259" key="2">
    <source>
        <dbReference type="Pfam" id="PF16092"/>
    </source>
</evidence>
<feature type="domain" description="Cilia- and flagella-associated protein 61 N-terminal" evidence="2">
    <location>
        <begin position="10"/>
        <end position="267"/>
    </location>
</feature>
<dbReference type="Pfam" id="PF23150">
    <property type="entry name" value="CFAP61_dimer"/>
    <property type="match status" value="1"/>
</dbReference>
<feature type="domain" description="Cilia- and flagella-associated protein 61 N-terminal" evidence="2">
    <location>
        <begin position="396"/>
        <end position="544"/>
    </location>
</feature>
<gene>
    <name evidence="4" type="ORF">A3770_03p20280</name>
</gene>
<evidence type="ECO:0000259" key="3">
    <source>
        <dbReference type="Pfam" id="PF23150"/>
    </source>
</evidence>
<dbReference type="InterPro" id="IPR038884">
    <property type="entry name" value="CFAP61"/>
</dbReference>
<dbReference type="Pfam" id="PF16092">
    <property type="entry name" value="CFAP61_N"/>
    <property type="match status" value="2"/>
</dbReference>
<sequence length="1106" mass="121564">MVTAVDVVEVRVCEAGNLAKIKKDVSWENSGNFFDCVDLEQALDDSVLSVYATDSSTGQVVGFLALEVSPSQEDVVENAPRREWIEGEMKTLGYSKGSTLWVNVACLCRKGGDVPLRSMLAFAFNKFAHVDSIAMAVVDRDYLPNKAIGVGIPKISKNLELKVNLSCVERSTICPKLVVRPAKVEDHDDLVPVVEEMKAKFPDLSQLPDSVKPGEKFALARLIENDSWSVLVATVKDKIVGMMCLQEVEDLQYYQENFDLEMFDDLAEVIEAEPQQAEPKEAEAATEGADGGEAGEASPEGEGEGEGAEEGQEGSAQGEASPAKEGSEEEKAEAQGAEGGTEEDQEAAQEANEEDEDFDFTGDEEDGEEENANVEEDGEAAPEAKRESLAFAVKMFCMKDEYANQAMDFLQPAFDSFPNKDYCIVSLSHNSRVPDLLSSFSQATAATEKLSSDVLYVLHRYSLLTDFQTDKAEAGDYNEILDLLGELAEDKSMLESINKALDTGNLIKATCQGQIVGVCSVEPKVNLAELMTNFQLSAFSETLKYRNYNLGELTTFVMNPVFSYQKKFFLSNVMRLVSKTSLCFLLREGKPVADILDVFYPIQRRTGKGNGETDYLLFSLNQRDVYKEKDPLNARVIVVGASKCGLSCLESLLQNPQYHFTNMTMVTADQAVTKLAGEHAFLSQVRLISCSVVEINREEKQVFLEDDTVLSYDILVLTSGVQDQLDFGMGEEALPVVTAAGLKDYLKSSESKPEHAIVYGGRGEAFDAMSALDDEGVEYTYASPETSLKSVLVERIAAEVEIDKFLRKPTRMTLHSVSAGSDKSLGCSFVNMDGSIVKTETSLLVLAHTQNVNSNIFGCLNDSSIVYDGRLVVNGSFCTTDEFIFGGGTMAKFSRLYGGLPVEMFNSEEVGKILAANITAKCEQANGTREHAKDLAEVPQFKEPVGFSYRLPHKGTSVTYISYPPLSNTTVAVPEGGRLLRTTKDGQLSILGIDKNDVVCTLCFCGPHHADVDKMKGLMGLHTNYLGKRNKELDKIPCIYSYLTETWSAALYSEQVQQLRRLILTQGLPKTQSGLRSSIHNGVLELVKENIQDFTNYHLPYTDSYY</sequence>
<feature type="compositionally biased region" description="Acidic residues" evidence="1">
    <location>
        <begin position="299"/>
        <end position="312"/>
    </location>
</feature>
<dbReference type="SUPFAM" id="SSF51905">
    <property type="entry name" value="FAD/NAD(P)-binding domain"/>
    <property type="match status" value="1"/>
</dbReference>
<dbReference type="InterPro" id="IPR032151">
    <property type="entry name" value="CFAP61_N"/>
</dbReference>
<keyword evidence="5" id="KW-1185">Reference proteome</keyword>
<evidence type="ECO:0000313" key="5">
    <source>
        <dbReference type="Proteomes" id="UP000316726"/>
    </source>
</evidence>
<protein>
    <submittedName>
        <fullName evidence="4">Flagellar associated protein</fullName>
    </submittedName>
</protein>
<dbReference type="InterPro" id="IPR036188">
    <property type="entry name" value="FAD/NAD-bd_sf"/>
</dbReference>
<feature type="compositionally biased region" description="Low complexity" evidence="1">
    <location>
        <begin position="313"/>
        <end position="324"/>
    </location>
</feature>
<keyword evidence="4" id="KW-0966">Cell projection</keyword>
<dbReference type="PANTHER" id="PTHR21178">
    <property type="entry name" value="CILIA- AND FLAGELLA-ASSOCIATED PROTEIN 61"/>
    <property type="match status" value="1"/>
</dbReference>
<feature type="domain" description="CFAP61 dimerisation" evidence="3">
    <location>
        <begin position="939"/>
        <end position="1051"/>
    </location>
</feature>
<accession>A0A5B8MJE5</accession>
<dbReference type="STRING" id="1764295.A0A5B8MJE5"/>
<organism evidence="4 5">
    <name type="scientific">Chloropicon primus</name>
    <dbReference type="NCBI Taxonomy" id="1764295"/>
    <lineage>
        <taxon>Eukaryota</taxon>
        <taxon>Viridiplantae</taxon>
        <taxon>Chlorophyta</taxon>
        <taxon>Chloropicophyceae</taxon>
        <taxon>Chloropicales</taxon>
        <taxon>Chloropicaceae</taxon>
        <taxon>Chloropicon</taxon>
    </lineage>
</organism>
<evidence type="ECO:0000256" key="1">
    <source>
        <dbReference type="SAM" id="MobiDB-lite"/>
    </source>
</evidence>
<dbReference type="InterPro" id="IPR056299">
    <property type="entry name" value="CFAP61_dimer"/>
</dbReference>
<proteinExistence type="predicted"/>
<dbReference type="EMBL" id="CP031036">
    <property type="protein sequence ID" value="QDZ19510.1"/>
    <property type="molecule type" value="Genomic_DNA"/>
</dbReference>